<feature type="transmembrane region" description="Helical" evidence="6">
    <location>
        <begin position="37"/>
        <end position="53"/>
    </location>
</feature>
<evidence type="ECO:0000256" key="1">
    <source>
        <dbReference type="ARBA" id="ARBA00004651"/>
    </source>
</evidence>
<evidence type="ECO:0000256" key="4">
    <source>
        <dbReference type="ARBA" id="ARBA00022989"/>
    </source>
</evidence>
<comment type="subcellular location">
    <subcellularLocation>
        <location evidence="1">Cell membrane</location>
        <topology evidence="1">Multi-pass membrane protein</topology>
    </subcellularLocation>
</comment>
<dbReference type="SUPFAM" id="SSF103473">
    <property type="entry name" value="MFS general substrate transporter"/>
    <property type="match status" value="1"/>
</dbReference>
<dbReference type="CDD" id="cd17320">
    <property type="entry name" value="MFS_MdfA_MDR_like"/>
    <property type="match status" value="1"/>
</dbReference>
<feature type="transmembrane region" description="Helical" evidence="6">
    <location>
        <begin position="267"/>
        <end position="291"/>
    </location>
</feature>
<comment type="caution">
    <text evidence="8">The sequence shown here is derived from an EMBL/GenBank/DDBJ whole genome shotgun (WGS) entry which is preliminary data.</text>
</comment>
<organism evidence="8 9">
    <name type="scientific">Pseudooceanicola pacificus</name>
    <dbReference type="NCBI Taxonomy" id="2676438"/>
    <lineage>
        <taxon>Bacteria</taxon>
        <taxon>Pseudomonadati</taxon>
        <taxon>Pseudomonadota</taxon>
        <taxon>Alphaproteobacteria</taxon>
        <taxon>Rhodobacterales</taxon>
        <taxon>Paracoccaceae</taxon>
        <taxon>Pseudooceanicola</taxon>
    </lineage>
</organism>
<gene>
    <name evidence="8" type="ORF">GLS40_05305</name>
</gene>
<evidence type="ECO:0000256" key="3">
    <source>
        <dbReference type="ARBA" id="ARBA00022692"/>
    </source>
</evidence>
<dbReference type="Proteomes" id="UP000443843">
    <property type="component" value="Unassembled WGS sequence"/>
</dbReference>
<evidence type="ECO:0000256" key="6">
    <source>
        <dbReference type="SAM" id="Phobius"/>
    </source>
</evidence>
<evidence type="ECO:0000256" key="2">
    <source>
        <dbReference type="ARBA" id="ARBA00022475"/>
    </source>
</evidence>
<feature type="transmembrane region" description="Helical" evidence="6">
    <location>
        <begin position="234"/>
        <end position="255"/>
    </location>
</feature>
<evidence type="ECO:0000313" key="9">
    <source>
        <dbReference type="Proteomes" id="UP000443843"/>
    </source>
</evidence>
<dbReference type="GO" id="GO:0005886">
    <property type="term" value="C:plasma membrane"/>
    <property type="evidence" value="ECO:0007669"/>
    <property type="project" value="UniProtKB-SubCell"/>
</dbReference>
<dbReference type="PANTHER" id="PTHR43124:SF3">
    <property type="entry name" value="CHLORAMPHENICOL EFFLUX PUMP RV0191"/>
    <property type="match status" value="1"/>
</dbReference>
<protein>
    <submittedName>
        <fullName evidence="8">MFS transporter</fullName>
    </submittedName>
</protein>
<dbReference type="InterPro" id="IPR020846">
    <property type="entry name" value="MFS_dom"/>
</dbReference>
<dbReference type="Pfam" id="PF07690">
    <property type="entry name" value="MFS_1"/>
    <property type="match status" value="1"/>
</dbReference>
<dbReference type="PROSITE" id="PS00216">
    <property type="entry name" value="SUGAR_TRANSPORT_1"/>
    <property type="match status" value="1"/>
</dbReference>
<dbReference type="InterPro" id="IPR011701">
    <property type="entry name" value="MFS"/>
</dbReference>
<dbReference type="InterPro" id="IPR050189">
    <property type="entry name" value="MFS_Efflux_Transporters"/>
</dbReference>
<feature type="transmembrane region" description="Helical" evidence="6">
    <location>
        <begin position="205"/>
        <end position="228"/>
    </location>
</feature>
<evidence type="ECO:0000256" key="5">
    <source>
        <dbReference type="ARBA" id="ARBA00023136"/>
    </source>
</evidence>
<feature type="transmembrane region" description="Helical" evidence="6">
    <location>
        <begin position="90"/>
        <end position="111"/>
    </location>
</feature>
<name>A0A844W2X3_9RHOB</name>
<evidence type="ECO:0000313" key="8">
    <source>
        <dbReference type="EMBL" id="MWB77435.1"/>
    </source>
</evidence>
<dbReference type="InterPro" id="IPR036259">
    <property type="entry name" value="MFS_trans_sf"/>
</dbReference>
<keyword evidence="9" id="KW-1185">Reference proteome</keyword>
<dbReference type="PANTHER" id="PTHR43124">
    <property type="entry name" value="PURINE EFFLUX PUMP PBUE"/>
    <property type="match status" value="1"/>
</dbReference>
<dbReference type="PROSITE" id="PS50850">
    <property type="entry name" value="MFS"/>
    <property type="match status" value="1"/>
</dbReference>
<sequence>MLAMMVATVAFSIDSMLPALPDIGAELVPDNPNSAQLILSAFIIGMGIGTLFVGPLSDAFGRKSIILFGSVVYICGAALAWAAPSIELMFAARLLQGLGAAGPRIVSLAIIRDLYSGREMARLLSFVMVIFTVVPALAPLLGSGIVALTGWRGIFLAFVLFSLVSTFWLTLRLPEPLPRDRRRPLNLARLIEAGREMAGIRMVRLSIMVQSLIFTALFTTISLIQPIFEQSYNRIGLFTTLFFVIGMFCATSSMVNARFVMKYGMRAIITLAVGVDLALSVVMLLVHLTGVAGEGEFYVYLVWQTAIFYQMGLTIGNLNALAMEPLGHIAGLAASVIGAISTVFAGIVAALVAQTFSGTPLPLFLATLILLGLAFPLLLQMRKLERVKRQ</sequence>
<proteinExistence type="predicted"/>
<keyword evidence="3 6" id="KW-0812">Transmembrane</keyword>
<feature type="transmembrane region" description="Helical" evidence="6">
    <location>
        <begin position="65"/>
        <end position="84"/>
    </location>
</feature>
<keyword evidence="5 6" id="KW-0472">Membrane</keyword>
<dbReference type="EMBL" id="WNXQ01000002">
    <property type="protein sequence ID" value="MWB77435.1"/>
    <property type="molecule type" value="Genomic_DNA"/>
</dbReference>
<dbReference type="GO" id="GO:0022857">
    <property type="term" value="F:transmembrane transporter activity"/>
    <property type="evidence" value="ECO:0007669"/>
    <property type="project" value="InterPro"/>
</dbReference>
<feature type="transmembrane region" description="Helical" evidence="6">
    <location>
        <begin position="123"/>
        <end position="148"/>
    </location>
</feature>
<feature type="transmembrane region" description="Helical" evidence="6">
    <location>
        <begin position="297"/>
        <end position="318"/>
    </location>
</feature>
<accession>A0A844W2X3</accession>
<dbReference type="InterPro" id="IPR005829">
    <property type="entry name" value="Sugar_transporter_CS"/>
</dbReference>
<keyword evidence="4 6" id="KW-1133">Transmembrane helix</keyword>
<feature type="domain" description="Major facilitator superfamily (MFS) profile" evidence="7">
    <location>
        <begin position="1"/>
        <end position="384"/>
    </location>
</feature>
<dbReference type="Gene3D" id="1.20.1720.10">
    <property type="entry name" value="Multidrug resistance protein D"/>
    <property type="match status" value="1"/>
</dbReference>
<feature type="transmembrane region" description="Helical" evidence="6">
    <location>
        <begin position="330"/>
        <end position="353"/>
    </location>
</feature>
<dbReference type="AlphaFoldDB" id="A0A844W2X3"/>
<keyword evidence="2" id="KW-1003">Cell membrane</keyword>
<reference evidence="8 9" key="1">
    <citation type="submission" date="2019-11" db="EMBL/GenBank/DDBJ databases">
        <title>Pseudooceanicola pacifica sp. nov., isolated from deep-sea sediment of the Pacific Ocean.</title>
        <authorList>
            <person name="Lyu L."/>
        </authorList>
    </citation>
    <scope>NUCLEOTIDE SEQUENCE [LARGE SCALE GENOMIC DNA]</scope>
    <source>
        <strain evidence="8 9">216_PA32_1</strain>
    </source>
</reference>
<evidence type="ECO:0000259" key="7">
    <source>
        <dbReference type="PROSITE" id="PS50850"/>
    </source>
</evidence>
<feature type="transmembrane region" description="Helical" evidence="6">
    <location>
        <begin position="154"/>
        <end position="173"/>
    </location>
</feature>
<feature type="transmembrane region" description="Helical" evidence="6">
    <location>
        <begin position="359"/>
        <end position="379"/>
    </location>
</feature>